<dbReference type="Gene3D" id="3.40.50.2000">
    <property type="entry name" value="Glycogen Phosphorylase B"/>
    <property type="match status" value="2"/>
</dbReference>
<feature type="region of interest" description="Disordered" evidence="3">
    <location>
        <begin position="605"/>
        <end position="638"/>
    </location>
</feature>
<feature type="transmembrane region" description="Helical" evidence="4">
    <location>
        <begin position="990"/>
        <end position="1015"/>
    </location>
</feature>
<evidence type="ECO:0000256" key="3">
    <source>
        <dbReference type="SAM" id="MobiDB-lite"/>
    </source>
</evidence>
<dbReference type="InterPro" id="IPR017853">
    <property type="entry name" value="GH"/>
</dbReference>
<dbReference type="SUPFAM" id="SSF51445">
    <property type="entry name" value="(Trans)glycosidases"/>
    <property type="match status" value="1"/>
</dbReference>
<feature type="transmembrane region" description="Helical" evidence="4">
    <location>
        <begin position="842"/>
        <end position="861"/>
    </location>
</feature>
<keyword evidence="4" id="KW-1133">Transmembrane helix</keyword>
<feature type="domain" description="Starch synthase catalytic" evidence="5">
    <location>
        <begin position="122"/>
        <end position="347"/>
    </location>
</feature>
<organism evidence="6 7">
    <name type="scientific">Symbiodinium pilosum</name>
    <name type="common">Dinoflagellate</name>
    <dbReference type="NCBI Taxonomy" id="2952"/>
    <lineage>
        <taxon>Eukaryota</taxon>
        <taxon>Sar</taxon>
        <taxon>Alveolata</taxon>
        <taxon>Dinophyceae</taxon>
        <taxon>Suessiales</taxon>
        <taxon>Symbiodiniaceae</taxon>
        <taxon>Symbiodinium</taxon>
    </lineage>
</organism>
<dbReference type="EMBL" id="CAJNIZ010004413">
    <property type="protein sequence ID" value="CAE7232311.1"/>
    <property type="molecule type" value="Genomic_DNA"/>
</dbReference>
<dbReference type="OrthoDB" id="440650at2759"/>
<feature type="transmembrane region" description="Helical" evidence="4">
    <location>
        <begin position="810"/>
        <end position="830"/>
    </location>
</feature>
<feature type="transmembrane region" description="Helical" evidence="4">
    <location>
        <begin position="1027"/>
        <end position="1046"/>
    </location>
</feature>
<dbReference type="Proteomes" id="UP000649617">
    <property type="component" value="Unassembled WGS sequence"/>
</dbReference>
<keyword evidence="7" id="KW-1185">Reference proteome</keyword>
<evidence type="ECO:0000313" key="6">
    <source>
        <dbReference type="EMBL" id="CAE7232311.1"/>
    </source>
</evidence>
<dbReference type="Gene3D" id="3.20.20.80">
    <property type="entry name" value="Glycosidases"/>
    <property type="match status" value="1"/>
</dbReference>
<feature type="transmembrane region" description="Helical" evidence="4">
    <location>
        <begin position="1089"/>
        <end position="1110"/>
    </location>
</feature>
<sequence length="1432" mass="158466">MTDIFRRLVRGDGWPDEPELPSEDAPPVPTYSICLSLLWLVPVFIYWLLDFLLTRRRRTVRESSADVDDAAQSVLLQDDEPEESAGGPRINTFVGQTQPGYFPVMLASLEHSLPHLQKGRATAGGLGKVVDLIARKHPTDILLVHPMMKQEEGKLQYGQACEEQMPLRLVIDGERCNVRVYRFVPPSDACIADSHVEFLMLSHEIFESRAMDGIYPNPLSRRAVLKFFSLWNQAVGALLARHKPRVFHCPDFHAAIAPWYALPEHPQLRILLVLHNAEYQGTISTDMIFGRRLAAIASLFNLPPQMVKDHLLLDGRFNMLKAAVDFVIEKQNGEGVCAVSQWYAAECHSSYGVLWPLPRIQGLDNPMLEEERAVVKGDITQAKAEAKLRVQRRFGLRQSPDARLFVSLGRLVRQKGVDLIADVAGWLLSEHADSQLILVGPVGDGFGHYAASKLRQLDENGDYQGRLYVNIQFMRDPEALRDMKLGADFCLMPSRDEPFGYVDIEFAWHGALLVGAQAGGLGKVPGFYFLAQNRENLGRLRKELRSAVSQAMQAPRSQLESMAQAAVRCSFPLDQWQQRLTAAYGIVTEGVPALQRAQSAQSLATLGDARSRGESDQGFRAVAAPPGSSIEFSDSSGSASGTRTFLPYPDASADAVLLTPISDGAVIRGAGAAPVSAVESAVGEECHRVNASFAPSAAGPEFMTQELDEDELAERVKQKVHDHQWGIDEILESVGADVDFEREGSPMARWLLGRTCGVQRVHIVVALGYVASPVAEFLTFISATEWGLRGGETVPRFAQRLFGQKIDPPILNMVLFAINALAFSIAAPFWAALSRYFQPRRIMAVSLLLQVPLLLTLWPMYPSFEMACLLVFTHGLVTASSFLFLVFNFMMSIKADMSNYAIRLGTLEMLRYVVNWLLSGYIFLASPSSLRGTKQQPIPTKFALLLLPIGLLMLLLTLIPGVLLLFAPGPYREDRFPGWNLDLFFKRRSFVLLFLSECAGNLALFPGTCYISWWLSNGWSSLELSSLSVLFAFLLALGTFIWAAALSRASIHGFSFLVGVVVMLAPAMMLRSIVQDEVATITSLGRSEAALIISVFSLFLEGVRSSALWTAKIRILNSRWRLLSYGTVLQSCSHFSAFLSPFVCEFLARQHGVTFITRNQKELADAMILSGVPLGLLQFFLQVAIAPFIKKDMGISVGAERSSRSLLRKFRKGTSAFALTTFAGAGIALLVLMNLFLKIQMPVDRIARCELPHATNCSVLVDEVDAQQAEFGQHYGLNRYGQNTTGLYNCLSRMRAVGGDTFRFWQFGRCEVRSCRTASALESGRSAAGGEGPLDAYDLWSRFCDMSRPDLVAVHLFEWPWQDVGSECENYLGPAGFNAVQVSPPSEHILGDSWATRYQPVSYKPRGCTLTPFQLQIDGMQELGQVLSSFAC</sequence>
<dbReference type="PANTHER" id="PTHR47182:SF2">
    <property type="entry name" value="CELL WALL ALPHA-1,3-GLUCAN SYNTHASE AGS1"/>
    <property type="match status" value="1"/>
</dbReference>
<gene>
    <name evidence="6" type="primary">mok11</name>
    <name evidence="6" type="ORF">SPIL2461_LOCUS3600</name>
</gene>
<evidence type="ECO:0000259" key="5">
    <source>
        <dbReference type="Pfam" id="PF08323"/>
    </source>
</evidence>
<feature type="transmembrane region" description="Helical" evidence="4">
    <location>
        <begin position="1168"/>
        <end position="1189"/>
    </location>
</feature>
<dbReference type="GO" id="GO:0047657">
    <property type="term" value="F:alpha-1,3-glucan synthase activity"/>
    <property type="evidence" value="ECO:0007669"/>
    <property type="project" value="UniProtKB-EC"/>
</dbReference>
<feature type="transmembrane region" description="Helical" evidence="4">
    <location>
        <begin position="942"/>
        <end position="969"/>
    </location>
</feature>
<dbReference type="PANTHER" id="PTHR47182">
    <property type="entry name" value="CELL WALL ALPHA-1,3-GLUCAN SYNTHASE AGS1-RELATED"/>
    <property type="match status" value="1"/>
</dbReference>
<evidence type="ECO:0000313" key="7">
    <source>
        <dbReference type="Proteomes" id="UP000649617"/>
    </source>
</evidence>
<evidence type="ECO:0000256" key="2">
    <source>
        <dbReference type="ARBA" id="ARBA00022679"/>
    </source>
</evidence>
<keyword evidence="4" id="KW-0812">Transmembrane</keyword>
<evidence type="ECO:0000256" key="1">
    <source>
        <dbReference type="ARBA" id="ARBA00022676"/>
    </source>
</evidence>
<feature type="compositionally biased region" description="Low complexity" evidence="3">
    <location>
        <begin position="627"/>
        <end position="638"/>
    </location>
</feature>
<protein>
    <submittedName>
        <fullName evidence="6">Mok11 protein</fullName>
    </submittedName>
</protein>
<evidence type="ECO:0000256" key="4">
    <source>
        <dbReference type="SAM" id="Phobius"/>
    </source>
</evidence>
<reference evidence="6" key="1">
    <citation type="submission" date="2021-02" db="EMBL/GenBank/DDBJ databases">
        <authorList>
            <person name="Dougan E. K."/>
            <person name="Rhodes N."/>
            <person name="Thang M."/>
            <person name="Chan C."/>
        </authorList>
    </citation>
    <scope>NUCLEOTIDE SEQUENCE</scope>
</reference>
<dbReference type="SUPFAM" id="SSF53756">
    <property type="entry name" value="UDP-Glycosyltransferase/glycogen phosphorylase"/>
    <property type="match status" value="1"/>
</dbReference>
<dbReference type="InterPro" id="IPR013534">
    <property type="entry name" value="Starch_synth_cat_dom"/>
</dbReference>
<keyword evidence="2" id="KW-0808">Transferase</keyword>
<feature type="transmembrane region" description="Helical" evidence="4">
    <location>
        <begin position="1053"/>
        <end position="1074"/>
    </location>
</feature>
<comment type="caution">
    <text evidence="6">The sequence shown here is derived from an EMBL/GenBank/DDBJ whole genome shotgun (WGS) entry which is preliminary data.</text>
</comment>
<dbReference type="InterPro" id="IPR058655">
    <property type="entry name" value="Mok11-14/Ags1-like"/>
</dbReference>
<keyword evidence="4" id="KW-0472">Membrane</keyword>
<keyword evidence="1" id="KW-0328">Glycosyltransferase</keyword>
<feature type="transmembrane region" description="Helical" evidence="4">
    <location>
        <begin position="867"/>
        <end position="891"/>
    </location>
</feature>
<dbReference type="Pfam" id="PF08323">
    <property type="entry name" value="Glyco_transf_5"/>
    <property type="match status" value="1"/>
</dbReference>
<dbReference type="Pfam" id="PF20706">
    <property type="entry name" value="GT4-conflict"/>
    <property type="match status" value="1"/>
</dbReference>
<name>A0A812KL84_SYMPI</name>
<accession>A0A812KL84</accession>
<feature type="transmembrane region" description="Helical" evidence="4">
    <location>
        <begin position="912"/>
        <end position="930"/>
    </location>
</feature>
<feature type="transmembrane region" description="Helical" evidence="4">
    <location>
        <begin position="1210"/>
        <end position="1237"/>
    </location>
</feature>
<proteinExistence type="predicted"/>